<dbReference type="EMBL" id="BAAAHP010000126">
    <property type="protein sequence ID" value="GAA0945942.1"/>
    <property type="molecule type" value="Genomic_DNA"/>
</dbReference>
<keyword evidence="2" id="KW-1185">Reference proteome</keyword>
<reference evidence="2" key="1">
    <citation type="journal article" date="2019" name="Int. J. Syst. Evol. Microbiol.">
        <title>The Global Catalogue of Microorganisms (GCM) 10K type strain sequencing project: providing services to taxonomists for standard genome sequencing and annotation.</title>
        <authorList>
            <consortium name="The Broad Institute Genomics Platform"/>
            <consortium name="The Broad Institute Genome Sequencing Center for Infectious Disease"/>
            <person name="Wu L."/>
            <person name="Ma J."/>
        </authorList>
    </citation>
    <scope>NUCLEOTIDE SEQUENCE [LARGE SCALE GENOMIC DNA]</scope>
    <source>
        <strain evidence="2">JCM 11117</strain>
    </source>
</reference>
<name>A0ABP4B924_9PSEU</name>
<dbReference type="RefSeq" id="WP_343943402.1">
    <property type="nucleotide sequence ID" value="NZ_BAAAHP010000126.1"/>
</dbReference>
<evidence type="ECO:0000313" key="1">
    <source>
        <dbReference type="EMBL" id="GAA0945942.1"/>
    </source>
</evidence>
<evidence type="ECO:0000313" key="2">
    <source>
        <dbReference type="Proteomes" id="UP001499967"/>
    </source>
</evidence>
<comment type="caution">
    <text evidence="1">The sequence shown here is derived from an EMBL/GenBank/DDBJ whole genome shotgun (WGS) entry which is preliminary data.</text>
</comment>
<sequence>MTTLYVLDVEDFRPLAEVASKDPDTTVRRRGPYLEVEAADEIRIERGATGCRNAVWYSSVAAVEGGRVVRWDKAELVVEPTPGDRP</sequence>
<gene>
    <name evidence="1" type="ORF">GCM10009559_44220</name>
</gene>
<dbReference type="Proteomes" id="UP001499967">
    <property type="component" value="Unassembled WGS sequence"/>
</dbReference>
<proteinExistence type="predicted"/>
<accession>A0ABP4B924</accession>
<protein>
    <submittedName>
        <fullName evidence="1">Uncharacterized protein</fullName>
    </submittedName>
</protein>
<organism evidence="1 2">
    <name type="scientific">Pseudonocardia zijingensis</name>
    <dbReference type="NCBI Taxonomy" id="153376"/>
    <lineage>
        <taxon>Bacteria</taxon>
        <taxon>Bacillati</taxon>
        <taxon>Actinomycetota</taxon>
        <taxon>Actinomycetes</taxon>
        <taxon>Pseudonocardiales</taxon>
        <taxon>Pseudonocardiaceae</taxon>
        <taxon>Pseudonocardia</taxon>
    </lineage>
</organism>